<evidence type="ECO:0000313" key="1">
    <source>
        <dbReference type="EMBL" id="MDD7914691.1"/>
    </source>
</evidence>
<protein>
    <submittedName>
        <fullName evidence="1">Uncharacterized protein</fullName>
    </submittedName>
</protein>
<evidence type="ECO:0000313" key="2">
    <source>
        <dbReference type="Proteomes" id="UP001151478"/>
    </source>
</evidence>
<comment type="caution">
    <text evidence="1">The sequence shown here is derived from an EMBL/GenBank/DDBJ whole genome shotgun (WGS) entry which is preliminary data.</text>
</comment>
<gene>
    <name evidence="1" type="ORF">N5A56_009785</name>
</gene>
<accession>A0ABT5S9A6</accession>
<reference evidence="1" key="1">
    <citation type="submission" date="2023-02" db="EMBL/GenBank/DDBJ databases">
        <title>Polaribacter ponticola sp. nov., isolated from seawater.</title>
        <authorList>
            <person name="Baek J.H."/>
            <person name="Kim J.M."/>
            <person name="Choi D.G."/>
            <person name="Jeon C.O."/>
        </authorList>
    </citation>
    <scope>NUCLEOTIDE SEQUENCE</scope>
    <source>
        <strain evidence="1">MSW5</strain>
    </source>
</reference>
<sequence length="201" mass="23752">MTVNYANNLSSCFSKDEVKFLNEGVSVFENELKEFYSDEKLTINELYKKYLKDFVEPLNSQIKLHSKASLSFIKELKQSKVFESIYINLYDLNKNYEERIGEGENEEVVLLINNDSIMSDEQLKSSYIFYPYEDFFQCIKSQNESKKFNQYIEALESVCNASPRTKVTALNFSQLENLEFVKLYVAYDFYFQSILNNEQKR</sequence>
<dbReference type="EMBL" id="JAOSLC020000003">
    <property type="protein sequence ID" value="MDD7914691.1"/>
    <property type="molecule type" value="Genomic_DNA"/>
</dbReference>
<dbReference type="Proteomes" id="UP001151478">
    <property type="component" value="Unassembled WGS sequence"/>
</dbReference>
<proteinExistence type="predicted"/>
<name>A0ABT5S9A6_9FLAO</name>
<organism evidence="1 2">
    <name type="scientific">Polaribacter ponticola</name>
    <dbReference type="NCBI Taxonomy" id="2978475"/>
    <lineage>
        <taxon>Bacteria</taxon>
        <taxon>Pseudomonadati</taxon>
        <taxon>Bacteroidota</taxon>
        <taxon>Flavobacteriia</taxon>
        <taxon>Flavobacteriales</taxon>
        <taxon>Flavobacteriaceae</taxon>
    </lineage>
</organism>
<dbReference type="RefSeq" id="WP_265725295.1">
    <property type="nucleotide sequence ID" value="NZ_JAOSLC020000003.1"/>
</dbReference>
<keyword evidence="2" id="KW-1185">Reference proteome</keyword>